<dbReference type="CDD" id="cd18285">
    <property type="entry name" value="BTB1_POZ_BTBD8"/>
    <property type="match status" value="1"/>
</dbReference>
<protein>
    <submittedName>
        <fullName evidence="3">BTB/POZ domain-containing protein 8</fullName>
    </submittedName>
</protein>
<dbReference type="InterPro" id="IPR011333">
    <property type="entry name" value="SKP1/BTB/POZ_sf"/>
</dbReference>
<dbReference type="InterPro" id="IPR040121">
    <property type="entry name" value="BTBD8_BTB_POZ_1"/>
</dbReference>
<evidence type="ECO:0000256" key="1">
    <source>
        <dbReference type="SAM" id="MobiDB-lite"/>
    </source>
</evidence>
<feature type="non-terminal residue" evidence="3">
    <location>
        <position position="1"/>
    </location>
</feature>
<organism evidence="3 4">
    <name type="scientific">Myotis brandtii</name>
    <name type="common">Brandt's bat</name>
    <dbReference type="NCBI Taxonomy" id="109478"/>
    <lineage>
        <taxon>Eukaryota</taxon>
        <taxon>Metazoa</taxon>
        <taxon>Chordata</taxon>
        <taxon>Craniata</taxon>
        <taxon>Vertebrata</taxon>
        <taxon>Euteleostomi</taxon>
        <taxon>Mammalia</taxon>
        <taxon>Eutheria</taxon>
        <taxon>Laurasiatheria</taxon>
        <taxon>Chiroptera</taxon>
        <taxon>Yangochiroptera</taxon>
        <taxon>Vespertilionidae</taxon>
        <taxon>Myotis</taxon>
    </lineage>
</organism>
<dbReference type="PROSITE" id="PS50097">
    <property type="entry name" value="BTB"/>
    <property type="match status" value="1"/>
</dbReference>
<evidence type="ECO:0000313" key="4">
    <source>
        <dbReference type="Proteomes" id="UP000052978"/>
    </source>
</evidence>
<dbReference type="Gene3D" id="3.30.710.10">
    <property type="entry name" value="Potassium Channel Kv1.1, Chain A"/>
    <property type="match status" value="1"/>
</dbReference>
<dbReference type="eggNOG" id="ENOG502S0TN">
    <property type="taxonomic scope" value="Eukaryota"/>
</dbReference>
<dbReference type="Pfam" id="PF00651">
    <property type="entry name" value="BTB"/>
    <property type="match status" value="1"/>
</dbReference>
<sequence>RLLREEIHTDVTFSIGCTLFKAHRAVLFARVPDFYFHSIGQTSNNLTSHEPIAVENFEASEFRTFLQIVYSSNRNLKNYEKEILRKKIGKSGLPQTKNDFSFGKYTDNDGRPSLDLLDKKSPDCSLLKHEIPDINNEEENFISSEGDPMWLLLRGRGHEEVVEEPEPEQAAAQERKEGTEKEEAEKEGAVGAEKGGGQI</sequence>
<reference evidence="3 4" key="1">
    <citation type="journal article" date="2013" name="Nat. Commun.">
        <title>Genome analysis reveals insights into physiology and longevity of the Brandt's bat Myotis brandtii.</title>
        <authorList>
            <person name="Seim I."/>
            <person name="Fang X."/>
            <person name="Xiong Z."/>
            <person name="Lobanov A.V."/>
            <person name="Huang Z."/>
            <person name="Ma S."/>
            <person name="Feng Y."/>
            <person name="Turanov A.A."/>
            <person name="Zhu Y."/>
            <person name="Lenz T.L."/>
            <person name="Gerashchenko M.V."/>
            <person name="Fan D."/>
            <person name="Hee Yim S."/>
            <person name="Yao X."/>
            <person name="Jordan D."/>
            <person name="Xiong Y."/>
            <person name="Ma Y."/>
            <person name="Lyapunov A.N."/>
            <person name="Chen G."/>
            <person name="Kulakova O.I."/>
            <person name="Sun Y."/>
            <person name="Lee S.G."/>
            <person name="Bronson R.T."/>
            <person name="Moskalev A.A."/>
            <person name="Sunyaev S.R."/>
            <person name="Zhang G."/>
            <person name="Krogh A."/>
            <person name="Wang J."/>
            <person name="Gladyshev V.N."/>
        </authorList>
    </citation>
    <scope>NUCLEOTIDE SEQUENCE [LARGE SCALE GENOMIC DNA]</scope>
</reference>
<proteinExistence type="predicted"/>
<dbReference type="EMBL" id="KE164164">
    <property type="protein sequence ID" value="EPQ15613.1"/>
    <property type="molecule type" value="Genomic_DNA"/>
</dbReference>
<dbReference type="InterPro" id="IPR000210">
    <property type="entry name" value="BTB/POZ_dom"/>
</dbReference>
<gene>
    <name evidence="3" type="ORF">D623_10016241</name>
</gene>
<name>S7PXB5_MYOBR</name>
<evidence type="ECO:0000313" key="3">
    <source>
        <dbReference type="EMBL" id="EPQ15613.1"/>
    </source>
</evidence>
<keyword evidence="4" id="KW-1185">Reference proteome</keyword>
<feature type="region of interest" description="Disordered" evidence="1">
    <location>
        <begin position="157"/>
        <end position="199"/>
    </location>
</feature>
<evidence type="ECO:0000259" key="2">
    <source>
        <dbReference type="PROSITE" id="PS50097"/>
    </source>
</evidence>
<dbReference type="AlphaFoldDB" id="S7PXB5"/>
<accession>S7PXB5</accession>
<feature type="domain" description="BTB" evidence="2">
    <location>
        <begin position="9"/>
        <end position="78"/>
    </location>
</feature>
<feature type="compositionally biased region" description="Basic and acidic residues" evidence="1">
    <location>
        <begin position="173"/>
        <end position="188"/>
    </location>
</feature>
<dbReference type="SUPFAM" id="SSF54695">
    <property type="entry name" value="POZ domain"/>
    <property type="match status" value="1"/>
</dbReference>
<dbReference type="Proteomes" id="UP000052978">
    <property type="component" value="Unassembled WGS sequence"/>
</dbReference>